<dbReference type="EMBL" id="MU155223">
    <property type="protein sequence ID" value="KAF9478937.1"/>
    <property type="molecule type" value="Genomic_DNA"/>
</dbReference>
<feature type="region of interest" description="Disordered" evidence="1">
    <location>
        <begin position="174"/>
        <end position="194"/>
    </location>
</feature>
<gene>
    <name evidence="2" type="ORF">BDN70DRAFT_895317</name>
</gene>
<dbReference type="Proteomes" id="UP000807469">
    <property type="component" value="Unassembled WGS sequence"/>
</dbReference>
<reference evidence="2" key="1">
    <citation type="submission" date="2020-11" db="EMBL/GenBank/DDBJ databases">
        <authorList>
            <consortium name="DOE Joint Genome Institute"/>
            <person name="Ahrendt S."/>
            <person name="Riley R."/>
            <person name="Andreopoulos W."/>
            <person name="Labutti K."/>
            <person name="Pangilinan J."/>
            <person name="Ruiz-Duenas F.J."/>
            <person name="Barrasa J.M."/>
            <person name="Sanchez-Garcia M."/>
            <person name="Camarero S."/>
            <person name="Miyauchi S."/>
            <person name="Serrano A."/>
            <person name="Linde D."/>
            <person name="Babiker R."/>
            <person name="Drula E."/>
            <person name="Ayuso-Fernandez I."/>
            <person name="Pacheco R."/>
            <person name="Padilla G."/>
            <person name="Ferreira P."/>
            <person name="Barriuso J."/>
            <person name="Kellner H."/>
            <person name="Castanera R."/>
            <person name="Alfaro M."/>
            <person name="Ramirez L."/>
            <person name="Pisabarro A.G."/>
            <person name="Kuo A."/>
            <person name="Tritt A."/>
            <person name="Lipzen A."/>
            <person name="He G."/>
            <person name="Yan M."/>
            <person name="Ng V."/>
            <person name="Cullen D."/>
            <person name="Martin F."/>
            <person name="Rosso M.-N."/>
            <person name="Henrissat B."/>
            <person name="Hibbett D."/>
            <person name="Martinez A.T."/>
            <person name="Grigoriev I.V."/>
        </authorList>
    </citation>
    <scope>NUCLEOTIDE SEQUENCE</scope>
    <source>
        <strain evidence="2">CIRM-BRFM 674</strain>
    </source>
</reference>
<proteinExistence type="predicted"/>
<protein>
    <submittedName>
        <fullName evidence="2">Uncharacterized protein</fullName>
    </submittedName>
</protein>
<sequence length="194" mass="21391">MGVGGRTAKSNRKTERMVFVRYGLVGRLVEIAGVEVGEVVGVVDGVVNGKTSPMYLTMTTICEDSKQGLRGDYRADEKRSEKNIERVMEFINGIRDDSPADMFWTWDDVRTRKEREDGVLASLQPSLAKQGYKDTKPPRALTPCKTSTGQATMACKSAEDLTLALPEVMHIQAMHPASTSRRGATAGEEHTLRQ</sequence>
<evidence type="ECO:0000313" key="2">
    <source>
        <dbReference type="EMBL" id="KAF9478937.1"/>
    </source>
</evidence>
<name>A0A9P5Z0F5_9AGAR</name>
<comment type="caution">
    <text evidence="2">The sequence shown here is derived from an EMBL/GenBank/DDBJ whole genome shotgun (WGS) entry which is preliminary data.</text>
</comment>
<dbReference type="AlphaFoldDB" id="A0A9P5Z0F5"/>
<accession>A0A9P5Z0F5</accession>
<organism evidence="2 3">
    <name type="scientific">Pholiota conissans</name>
    <dbReference type="NCBI Taxonomy" id="109636"/>
    <lineage>
        <taxon>Eukaryota</taxon>
        <taxon>Fungi</taxon>
        <taxon>Dikarya</taxon>
        <taxon>Basidiomycota</taxon>
        <taxon>Agaricomycotina</taxon>
        <taxon>Agaricomycetes</taxon>
        <taxon>Agaricomycetidae</taxon>
        <taxon>Agaricales</taxon>
        <taxon>Agaricineae</taxon>
        <taxon>Strophariaceae</taxon>
        <taxon>Pholiota</taxon>
    </lineage>
</organism>
<keyword evidence="3" id="KW-1185">Reference proteome</keyword>
<evidence type="ECO:0000313" key="3">
    <source>
        <dbReference type="Proteomes" id="UP000807469"/>
    </source>
</evidence>
<evidence type="ECO:0000256" key="1">
    <source>
        <dbReference type="SAM" id="MobiDB-lite"/>
    </source>
</evidence>